<dbReference type="InterPro" id="IPR011050">
    <property type="entry name" value="Pectin_lyase_fold/virulence"/>
</dbReference>
<evidence type="ECO:0000313" key="4">
    <source>
        <dbReference type="Proteomes" id="UP000534294"/>
    </source>
</evidence>
<dbReference type="Pfam" id="PF12951">
    <property type="entry name" value="PATR"/>
    <property type="match status" value="26"/>
</dbReference>
<feature type="transmembrane region" description="Helical" evidence="2">
    <location>
        <begin position="7431"/>
        <end position="7455"/>
    </location>
</feature>
<keyword evidence="2" id="KW-0812">Transmembrane</keyword>
<dbReference type="InterPro" id="IPR006626">
    <property type="entry name" value="PbH1"/>
</dbReference>
<keyword evidence="1" id="KW-0732">Signal</keyword>
<dbReference type="EMBL" id="JACHIF010000011">
    <property type="protein sequence ID" value="MBB5040060.1"/>
    <property type="molecule type" value="Genomic_DNA"/>
</dbReference>
<evidence type="ECO:0000256" key="2">
    <source>
        <dbReference type="SAM" id="Phobius"/>
    </source>
</evidence>
<comment type="caution">
    <text evidence="3">The sequence shown here is derived from an EMBL/GenBank/DDBJ whole genome shotgun (WGS) entry which is preliminary data.</text>
</comment>
<dbReference type="SMART" id="SM00710">
    <property type="entry name" value="PbH1"/>
    <property type="match status" value="17"/>
</dbReference>
<organism evidence="3 4">
    <name type="scientific">Prosthecobacter dejongeii</name>
    <dbReference type="NCBI Taxonomy" id="48465"/>
    <lineage>
        <taxon>Bacteria</taxon>
        <taxon>Pseudomonadati</taxon>
        <taxon>Verrucomicrobiota</taxon>
        <taxon>Verrucomicrobiia</taxon>
        <taxon>Verrucomicrobiales</taxon>
        <taxon>Verrucomicrobiaceae</taxon>
        <taxon>Prosthecobacter</taxon>
    </lineage>
</organism>
<evidence type="ECO:0000313" key="3">
    <source>
        <dbReference type="EMBL" id="MBB5040060.1"/>
    </source>
</evidence>
<reference evidence="3 4" key="1">
    <citation type="submission" date="2020-08" db="EMBL/GenBank/DDBJ databases">
        <title>Genomic Encyclopedia of Type Strains, Phase IV (KMG-IV): sequencing the most valuable type-strain genomes for metagenomic binning, comparative biology and taxonomic classification.</title>
        <authorList>
            <person name="Goeker M."/>
        </authorList>
    </citation>
    <scope>NUCLEOTIDE SEQUENCE [LARGE SCALE GENOMIC DNA]</scope>
    <source>
        <strain evidence="3 4">DSM 12251</strain>
    </source>
</reference>
<proteinExistence type="predicted"/>
<dbReference type="InterPro" id="IPR013425">
    <property type="entry name" value="Autotrns_rpt"/>
</dbReference>
<keyword evidence="2" id="KW-0472">Membrane</keyword>
<dbReference type="SUPFAM" id="SSF51126">
    <property type="entry name" value="Pectin lyase-like"/>
    <property type="match status" value="4"/>
</dbReference>
<accession>A0A7W7YPP3</accession>
<keyword evidence="2" id="KW-1133">Transmembrane helix</keyword>
<dbReference type="RefSeq" id="WP_184212439.1">
    <property type="nucleotide sequence ID" value="NZ_JACHIF010000011.1"/>
</dbReference>
<dbReference type="NCBIfam" id="TIGR02601">
    <property type="entry name" value="autotrns_rpt"/>
    <property type="match status" value="16"/>
</dbReference>
<keyword evidence="4" id="KW-1185">Reference proteome</keyword>
<evidence type="ECO:0000256" key="1">
    <source>
        <dbReference type="ARBA" id="ARBA00022729"/>
    </source>
</evidence>
<protein>
    <submittedName>
        <fullName evidence="3">Autotransporter-associated beta strand protein</fullName>
    </submittedName>
</protein>
<name>A0A7W7YPP3_9BACT</name>
<dbReference type="Proteomes" id="UP000534294">
    <property type="component" value="Unassembled WGS sequence"/>
</dbReference>
<gene>
    <name evidence="3" type="ORF">HNQ64_004339</name>
</gene>
<sequence>MSKSSPSLQWMRRHLKTPLTTLMLSTFSLWSMQLQGANLNWVGGTGNWDTSSLQWSGAAWNNAALNTAVFGGAAGTLTLQEAITAGGLNFTSGGYVLTGNTLTLAPAAGVNSPFIQVGNRGTFGDRATIASLLAGNKGFTKSGNGTLVLTNNGNAFTGDLSVEAGNLVVTNPAQLGLGTTAISVTGIANTGNPGFSGGSLILAGPGIGAGLTLNREISVAGRGPGAANASAALISIGNNTLAGGLTIASGATESRVLATHGITNVTGGVYLGAGAGNIFYGNGNWIVSGQITGLDTAGDRFVKSGNILATTLWLQNNSNNYAQTLRIDSGTVRVGDNGALGINPTSQSVDINNGTLEVRTDTPGSFVDRNVFIRDNTTGGLFVGRGMNSSSLLINQMVTFGDLRMFNTNNTFNISGRNGYGVSFTGLNGLIGGGGSNGTTINNNSNGLLLLDANIWNQSDGTARTLSIGGNGDTTVTGSILAPVVTLHNVTKNGTGTLIIGGNASSYKGVTTINGGTLSFGNVGAIGQTSQINIGNATTTPGALTYTGGTATLDRPILLNTTTAPIYINSNGSGALTLTGTILNTVNGAHTLVLGGSGTADNTVNTVIPINSTPASVTSLQKIGSGTWVLNPTANNTFTGSTTLSGGTLKLQEASGNFDILPDTAAFVFNVDSFNQVAGGVLEYNGAASAGSTETVGALTLSAGAGTIRVNAGAGGTAALNFASLAAPSVGTGLNVIPGTGSVTIAGLSTTAANTLPGNGRIYINGADFARSNNGLLVTPVYGMDDGFVIAGTQLAPGAHNLVSAETTTGAISLSSLKIGGSQTVNQTGILTINVGANTSGGILQTGGSGTITGTGVTTAGSGDLVVRVDGSSDILNLAAPMTNTTTGGLTKNGLGTLVLSAANNQSGTVTVNEGTLQMSAGGLLGATNIGLTVRQGATFDLNGVNIGTAASTTNSVNGFNGAGVITNNGATAATLRVGNNNASGYFTGVIQDGSAALSFVKAGTGTLSLTAANTFSGPLHILGGTLAVTSLANIGVASGIGTGDAGNDATNAASLVFNGGILQYTGATGTIYQTTQTPSVSTNRLFTLAGNGTLDSSGSYGAPNLSRAANNATMIFNNTAPVAFSGTGTRTLTLQGDSTGDNQINLRLINNPNANEALSLTKSGGGLWILGNNANSYSGITTITGGALRAQDGLSLPTASNLLLSGGVFESTGTFNRTLGTGAGQFRFVANGNGGFSAGELPLTVNWTSLANPVWGSTANFLGAGVLLLNSATSLADVTINGDFSLGVAGVAATPTITTTNANSGITITTGNTNGLTVGQAITGTNIPAGSYITAITGLTTFNISQNATAAGSGIAATITAGGWKEIQVNDNGTTNLDYATLNGVISGTAGLGKIGSGPLILGDANTYSGKTIIRQESVFATSIGSAGATSSSFGTNVSGGVIELGNPGNTTTTNLMYVGPGETTTRVINIVGTTGTRRIDSSGSGPLILMNLLNNTAGSVNTTGGNKTLELQGSNTDANSVNSILADNGGSLRLLKGGGGVWILNANNTYTGGTRVDGGLLGIASNAALGTAGPTGLTSQAVANSATVNLATGTTGSLVIGMNVNGPGISYGDTVATIPNSSSFTLSSARTIPAGGELVFGGLLISNAGIFSSNTGGLALSQPIILNNNTSSTFAGTAPITINANIYKATGANDVPGLSNNLENGSLLTINGDFVNFDQTAGTRTVNIRGYGSTVWNGVIRNSATSGVLTAWNIAIAPDATFTMAGATPNTYSGTTTLSNGILALNKVGALGTGTFAFNGGTLTTGVSGGLVGVNKITNATQINASPPRVAGTNSIDFGGGVALNGSRNLQNDLTGPAELIISGGITNSAASTFTLYGTGNTLINSAYNAGTGANGLQMAGTGTLNLTGTNLATGALTVSRGNTILSTVAGGSWNAGTVTLNAGGTLTLDNTLGDNAAGRLADTGAVTFNGGILNLIGDANGTSETLGALTINNIQSWITMSGSGPNTLTFASVNFANSGSSLDLTGIPSLGSTNKVIFTAAPTLIPATTGIAPRVFLGSDFATYGANGVVPFTAYNNANNLNTSGATDTLNVTASISTTANRTLNALKINGTGLTLGGAALNRLTLTSGAILNTGGNNTLNIPEIAFAGNTGFIQVNAGTTLEVNSSLTGTGNWAKALDGTLQLNTPSFISGTQNILNGTLKLNAGLNTLFPNQLLQMNIGAILDLNGNSQYIAQLSGPGGLPGTGGTILNGGANASFLTNMAGGSTGFSGQIMGNINFARVGGNTLTLEMAQTYTGPTMLMGGTTTLRDDATLLNTSAIDINHATLFLANNDNIQTSINNRLSDTAPITLRSGTLTFTGRLSTAATETVGAITLAQGANSIASNTGGGTITSADLTIASLTRNIGTTLNFTGTQLGQQGNNARIVFASPQTAIGSGILGAWAIANSTDYAAYSTARGVGIVGQGGFTGYDATFGIGNLTEIPATYLVNTTLTGNTTTGVLKLAGNAANNILFSSGSDVLNLQYGGLLRSNNQFETSIGTLANRGILTAGGTETSGLRELVIFNNSSGNPAYGSGTIPALSNIVTGITTLGLRPGMAVSNANFPAGTTILSIDSLNQVTVSQTSTNATQQTGQTLTTVGVIPSGATTINSQVVTMSSTVGLASGMTFTGTNIPAGTFILSVDSPTQVTLSRPATATATALTFTAGTSNLIVNSVIADNGAGNSVSLVKSGGGVLNLTANNTYTGGTFVSQGTVNLNGNGTVIPAGGITLTGATLTMNTNAGQIASSNAVTLNGGSALTLVGNNTLDSLNFNNNGGTTNPTVTTNGILTLSNATPITVASNNPSTVATIAGFLDLGTGTKTINTPGIQVFGNTITRISPTLNISAAILSPGATINKTGAGVLQVSGQSTFTGGLNLAAGGILISGNSSPTYGGTGITSGPLGSGTLSAAAGTTLLVDGSRTIGNDVTFAGTPLFDSTANTAWTLTLNGDISGLANGASTVQINNPLLTVALLGNIPNIGSITSFNKTGLGTLIFNATGYNGDFNAAALGNQNAVSLLHDGNPPNVGNSTIESIALGNVIFNPGIVGTINIGRAGANGPFVNAANKILVPASVSNIGNGLIVNNNNGYGLRVTGAATLSGVPAFTVANATASNVTQGLYLDGALSGTGFVKTGAGTLVLGNAGNNFTGNVNINQGVVSVDSDSQLGNAANLVLLNPQTGTATLRATDDISTSRVIQLSNTTNLRAIEVVTGKTLTLNSAFDLNAGAGASAGLIKADRGTLLLTAANTGWSGPLTISGGAVRTGLASSLGSGPITINSVGAALQLQGGITVANAITVDVTGNNQTLTGINTGGAIQSLSGTNIVSSPITVNATTVTDNTSRNFGFGADAGATLTLSGNITFNHTSGGTNRNVIAYIGGAGNVNLGGTLDNANATPGNSFVFKYGAGDLTLTNANAMPDSEVRVYRGNLILNGNGVLGTSGFQTQVYQNGTLVLDNSATNTANRFGSNRVVQLLGGTLRAVPNAAGSSHVSTGALQISSGASTINMVTGGSQTITFGSLTQNGGSTLNLIGNFGTATNRLTFTTAPTLSPANTGILARVLTNNNEFATYGANGVATFTGYAATTNILSATATQTFRATPATANSLTGNQTLNALNLNTGAGSLNVGGLAGLNPTTLTVTSGGILVNGTGSNAILSVPVLAFAGTEAIMHVASGISLDITSGISGTGGLTKSLNGILNFNQQQYYSGTTTVNAGTLNLNPNTTNTLLFNNALTVNSGATVDLKNGVQYIGNLASSGGGGNSDLSGGTVTNSGAEATLVTNSNSSFNGQITGSIYFNKTGTNTLNLQEANTYTGATLVNGGTLSVADKGTLANTSAITVSRGSLTLTNGNLYSLTNRINDAAPITLMAGNITINGRGQSDVSEVFGNLTVVDGHNSIFTNQGGTGINTTRLDFGTFTRAANSSSTIRFNALGSLGVIGSANRIYFSGGVPLTNNIIGPWAIVDREFATYDPTYGVSALGQAGMANYDGSGLNTNPLPTDNVRFTATGTTVLAANTTLGTLNFASQNAATTLDLNGKTLTIQGGGLLLAQQSDNVNFAINNGNLTSGLLNVGGDFYITHANFTGTNRTVSIGAAITDNGTGPVRVVKTSGDTGTSVMTFNGINTYTGGTVLNQGTLVLGATGRLGTGGITVNQATFTQTAGGIIPSQVLTMNGGAVATLAGANTLTNINFVSNGGSGPTLNPTGTLTLTGGISSTPTAAGVISTISNGIIDLNASGSFPVNVAATLVNGKDVAPWQSGLTINSVIQNGGIVKSGAGVLQLGGQSTFAGGINVIGGGLIIGASSTPSGIGDTVITGPLGTGNVTMAANTSLLSSTAVTVSNNFTFLGDTVFNGLNNITLNGVTTLPSTWNATVTAPQTTVTIADASPSLAGDFINKSGLGILVVGNYAGTIQAVGGLVFTGDGNGLGTFESLALGGNLALTGDTAITVNRSGSAPNARNKMLQRSSLTIPGNIISVSNQNGYGLEFTGATNMTGPAHFAVGIATSSNVVQGLNLTGAVDDGAGTFGLIKSGPGTLALNGVNTFGGAGQTIDILNGVLSVNSDQALGNASNTVTLNVDGSAGVGFRATGTFTTARTFNLAQANNSFEVTVGSVMTLTTPFNLSALNNVLHKADNGVMEIAADNTGWTGTLNINAGAVRLSHNNAAGSGAILVSPNSGAVGAALQLANNVTISNPLTTQGVTNQLLGGLNFGGQLQSVSGVNTYAGAISMPWDTAIGADAGSTLNITGGVTNTLANHQLWFTGAGNININGTALAAGSGATGFFAVQKYGNGTLTIGNANNVLISDATGFRVNAGTVLFNGNGTWGGSFSSTSTNFLVLPRATLTLDNTATNLNNRLGSSRLINLTGGNLNLIGNAAATTTETFGSPTFGRGYSVITVTAGAGGGSNLVFSGQANNPATAQNSGTAPSGASVLFRGTSLGAAAANGVATIASTGGTGFTFAGQGGAAGTSTKGILPWALIDATANGNGTSFATASTATSILRPLAANEYSANNTVAANNNVLLTSGSTAVTTGVTPNSVTIEGNAGLSLSNGVLFNLSSGGILVRSGSTSVITGGVINQTSGFSPLNIWTLGDLTINSTINGGNGQANGSIGFVKAGAGMLTLAPATASVAGLAGLGINTISGQLVINGGTLRLGSNTKNAIQTNNFVALNNGTLDLNGNSQQILSLFGDSVVANGGGIVTSSSGTGSLFVNQDNAGRSFAGSIQGNVNFARSGQNTLTLYSNQTYIGSTLINGGTTTLRDEAAFSGTSSLELNYATLLLDSGTSTINLANRLNDSATITIRGGTLTIQGRAQTASSEVLGAVTVAEGFNVINPLIGGTGINSVDVSLASLSRPAGSSATLIVQGTNLGTIGSNSRVTVGTLNGVATTSVAYSANGSGLTNNIVGGWAISSANEFLTYIPGLGLASLNQAGAAQYDFNNSFIGADSNDNVRFNATATVPNGGSTIYSLSLSGSNIALNFATPTDTLNIVSGGLIGPNANQNFGATLDSGRITAGGLTPSANSDLYIYNRANTLTINSRLVDNTNGIGSSVRVVLTPSGGAINLVNPNASYTGGTVVHGSTLNLNHATGGVVVPQATVAANGLVLNGATVNMNNSAGQIATGNIVTLNGSSTLNYFGNNTQQGFVFNNTGGTGNPTVQSFSTTSSTGAGSVGVLTIGSAGVVATSSNVGTTNILAGRIDFGTSVNTINVAPISANGVTDVSPLQAALIVQGIVGSSGGINKTGNGVLQLGAQQIFTGKLTVVSGGLRNGTTNTGSRFARLALNAGTRYDLSGASTAWGSLEGSGEIFSYTGTPTLTVGFDNTDSTFSGQFSRFNAAAPNAVNINKVGTGVLTFDSVQNATTGSSGSITVSGGGITYSGAGKAFVSVPTATAPTSAVSFIVNTNGKLTLDNTLSNVNNRLSLNGTAGQVTMQGGAFEIIGNGTTTTTEAINNLTFQNGMGVVNLTPDVAQPLNVTVVTLGNPNTSGTGLIRGISTVAGNGASTLTLTNAAFQGGQGGGANNSTNMSIRPDILVDSSATGLGTGFLVRDSVNTNRVRALTTAELNTTPTTWVTAQNAGILNSDAVIRANTNANSLTLSGVANLLSGLDATAFGSYGPGGTLLTQSLNVAGLLALNDSTVTTSIGSLAGNGGTTIKLHTVGNAVFNANSFVGIGSTGGLDKADGGTLNLNRATYFTGGLVVSGGTVNLNGGDRSIVVSPTQGAATVNALQVNSGTLELNGSSQVFGTISNNNAFPTSNAVINNSGAASSLTSTGGGTFSGQINGNIAFTRAGNSTTLLTNESAYTGATTIRGGTLQLRDSGALTGTSALNVNYGALLWDNYGLNVAGNLNPTRFAATVPVTLQGGSFSINGAGSTDTTVSLNSVTIAGGQNTIATLPYISSGSTVKLTIGNLVRNPTNRSGVNFNGFTTNNSSGSNTLGGQGLTTNGNIMINQLNGAAFSSANLVNNLIGGWAVADGSAFATYSDTFGVVAMGNSYGGFVAPAFTGSDVSVTTVATGNYSDGATARTLTTGARVANSWRIGGQTATTNFTFNSGATLSLNVGLITNANVGITLTATDATNTITGTGADLYFYINQSTTAIQPAIVGSSALISNGPGVLSLRPQFASNTYTGGTFINGGSTTLLANPSFIAIPGDLAITNAGVTLGNATVGQIAPTSNVTLNGGGSLNLFAYTATTSQTLSSLTFNNEGGTANPGLNFGAPTALSTIVLSSATPLTSINNSLATTPTIAAATSAAANSALTFSHPNPVITVNAGLAETGLNITAPINGTGGFLTLTKTGAGALALSGANTFTTGFNLNQGSLIFGNSTTGTLPAVTNGPVGTGTLTIEGGTALLSDGTARTIGNMTTVNGDFTFGGTLVGNNLTLSGAMNLGAAGRNLAVTSPAVTATISGAITSTATGTALTKSGAGTLILSSAGNTFGGAGVAVIGGILRNGVNNAVPVTSAVAVSAGAGYDLNNFDQTLANISGAGFITNSANSTKTLTVGDANNSTFAGVLTDNDTAATSSRLALVKAGAGTLSLTGSVSDYTGTTTVNAGVLEVTKLDNGGSASSIGNSTNAAANLVINGSTVRYIGAGDSTNRSFTIGTTGATIESSGTGAVNFTNTAAPTLAGTNTARSFTLGGINAAANVFAAPLGNNGSGATSLVKAGAGTWILTGSSTYTGTTTVNAGLLQIGNNTVLNASTGSGAISVASGATLAGTGTLGGNTTIASGGILSPGDSTAMLAVDRNGNLSITGTLGTVIGGTTGGQIRMNVSMPTLNSAGYTAAYELSPISALDYYNNVLSPAERALWNTAQASGTRNHDFISVTGALNLTDGTTGSPTVAVTADGYTNYTFGDIFNLFDWNTLGVRDSGGVGTFNPGSVDSLLLPTLGNNLFWDTSLFSTAGILVVIPEPSRVMLLLFAFMVLGLRRRRSM</sequence>